<evidence type="ECO:0000256" key="2">
    <source>
        <dbReference type="ARBA" id="ARBA00004141"/>
    </source>
</evidence>
<keyword evidence="10 13" id="KW-1133">Transmembrane helix</keyword>
<evidence type="ECO:0000256" key="3">
    <source>
        <dbReference type="ARBA" id="ARBA00012483"/>
    </source>
</evidence>
<dbReference type="GO" id="GO:0006511">
    <property type="term" value="P:ubiquitin-dependent protein catabolic process"/>
    <property type="evidence" value="ECO:0007669"/>
    <property type="project" value="TreeGrafter"/>
</dbReference>
<keyword evidence="6" id="KW-0479">Metal-binding</keyword>
<proteinExistence type="predicted"/>
<keyword evidence="4" id="KW-0808">Transferase</keyword>
<comment type="catalytic activity">
    <reaction evidence="1">
        <text>S-ubiquitinyl-[E2 ubiquitin-conjugating enzyme]-L-cysteine + [acceptor protein]-L-lysine = [E2 ubiquitin-conjugating enzyme]-L-cysteine + N(6)-ubiquitinyl-[acceptor protein]-L-lysine.</text>
        <dbReference type="EC" id="2.3.2.27"/>
    </reaction>
</comment>
<dbReference type="Gramene" id="FCD_00028427-RA">
    <property type="protein sequence ID" value="FCD_00028427-RA:cds"/>
    <property type="gene ID" value="FCD_00028427"/>
</dbReference>
<organism evidence="14 15">
    <name type="scientific">Ficus carica</name>
    <name type="common">Common fig</name>
    <dbReference type="NCBI Taxonomy" id="3494"/>
    <lineage>
        <taxon>Eukaryota</taxon>
        <taxon>Viridiplantae</taxon>
        <taxon>Streptophyta</taxon>
        <taxon>Embryophyta</taxon>
        <taxon>Tracheophyta</taxon>
        <taxon>Spermatophyta</taxon>
        <taxon>Magnoliopsida</taxon>
        <taxon>eudicotyledons</taxon>
        <taxon>Gunneridae</taxon>
        <taxon>Pentapetalae</taxon>
        <taxon>rosids</taxon>
        <taxon>fabids</taxon>
        <taxon>Rosales</taxon>
        <taxon>Moraceae</taxon>
        <taxon>Ficeae</taxon>
        <taxon>Ficus</taxon>
    </lineage>
</organism>
<keyword evidence="7" id="KW-0863">Zinc-finger</keyword>
<gene>
    <name evidence="14" type="ORF">TIFTF001_012832</name>
</gene>
<evidence type="ECO:0000256" key="6">
    <source>
        <dbReference type="ARBA" id="ARBA00022723"/>
    </source>
</evidence>
<comment type="subcellular location">
    <subcellularLocation>
        <location evidence="2">Membrane</location>
        <topology evidence="2">Multi-pass membrane protein</topology>
    </subcellularLocation>
</comment>
<evidence type="ECO:0000256" key="13">
    <source>
        <dbReference type="SAM" id="Phobius"/>
    </source>
</evidence>
<dbReference type="Proteomes" id="UP001187192">
    <property type="component" value="Unassembled WGS sequence"/>
</dbReference>
<feature type="transmembrane region" description="Helical" evidence="13">
    <location>
        <begin position="87"/>
        <end position="108"/>
    </location>
</feature>
<evidence type="ECO:0000313" key="14">
    <source>
        <dbReference type="EMBL" id="GMN43623.1"/>
    </source>
</evidence>
<feature type="transmembrane region" description="Helical" evidence="13">
    <location>
        <begin position="120"/>
        <end position="140"/>
    </location>
</feature>
<evidence type="ECO:0000256" key="10">
    <source>
        <dbReference type="ARBA" id="ARBA00022989"/>
    </source>
</evidence>
<dbReference type="PANTHER" id="PTHR45977">
    <property type="entry name" value="TARGET OF ERK KINASE MPK-1"/>
    <property type="match status" value="1"/>
</dbReference>
<evidence type="ECO:0000256" key="4">
    <source>
        <dbReference type="ARBA" id="ARBA00022679"/>
    </source>
</evidence>
<keyword evidence="11 13" id="KW-0472">Membrane</keyword>
<feature type="compositionally biased region" description="Acidic residues" evidence="12">
    <location>
        <begin position="171"/>
        <end position="186"/>
    </location>
</feature>
<evidence type="ECO:0000256" key="5">
    <source>
        <dbReference type="ARBA" id="ARBA00022692"/>
    </source>
</evidence>
<keyword evidence="8" id="KW-0833">Ubl conjugation pathway</keyword>
<feature type="transmembrane region" description="Helical" evidence="13">
    <location>
        <begin position="252"/>
        <end position="271"/>
    </location>
</feature>
<comment type="caution">
    <text evidence="14">The sequence shown here is derived from an EMBL/GenBank/DDBJ whole genome shotgun (WGS) entry which is preliminary data.</text>
</comment>
<accession>A0AA87ZWL6</accession>
<evidence type="ECO:0000256" key="12">
    <source>
        <dbReference type="SAM" id="MobiDB-lite"/>
    </source>
</evidence>
<evidence type="ECO:0000313" key="15">
    <source>
        <dbReference type="Proteomes" id="UP001187192"/>
    </source>
</evidence>
<dbReference type="GO" id="GO:0016567">
    <property type="term" value="P:protein ubiquitination"/>
    <property type="evidence" value="ECO:0007669"/>
    <property type="project" value="TreeGrafter"/>
</dbReference>
<name>A0AA87ZWL6_FICCA</name>
<protein>
    <recommendedName>
        <fullName evidence="3">RING-type E3 ubiquitin transferase</fullName>
        <ecNumber evidence="3">2.3.2.27</ecNumber>
    </recommendedName>
</protein>
<keyword evidence="15" id="KW-1185">Reference proteome</keyword>
<keyword evidence="5 13" id="KW-0812">Transmembrane</keyword>
<dbReference type="GO" id="GO:0061630">
    <property type="term" value="F:ubiquitin protein ligase activity"/>
    <property type="evidence" value="ECO:0007669"/>
    <property type="project" value="UniProtKB-EC"/>
</dbReference>
<reference evidence="14" key="1">
    <citation type="submission" date="2023-07" db="EMBL/GenBank/DDBJ databases">
        <title>draft genome sequence of fig (Ficus carica).</title>
        <authorList>
            <person name="Takahashi T."/>
            <person name="Nishimura K."/>
        </authorList>
    </citation>
    <scope>NUCLEOTIDE SEQUENCE</scope>
</reference>
<evidence type="ECO:0000256" key="9">
    <source>
        <dbReference type="ARBA" id="ARBA00022833"/>
    </source>
</evidence>
<sequence>MESHAHAAALYPIINTTSPLLGADSQPSRSRRSARLVPSRPLRGAARFLRRASGRGLMLREQSVRVREAAAQQLEERQSDWAYSKPVIALDMLWNAAFIGIAVAVMWLSAAEDPSQPLRVWIVGYVFQCAVHMACVAAEYRRRRREALLAEMDAGPGWESAGDLNSGSGSDAEDYAAEEEGSDESGDGTSLAKNLESANTMFSFVWWIVGFYWVTAGGDSLVAEAPQLYWLCVMFLAFDVVFVVICVAVACLIGIAICCCLPCIIAILYVVTDQEGATKEDIDRLPKFKFRKVSNIEKVDGEIQESFGGIMTECNTEPPSERILSQEDAFACSSAIEALHKVFLNVNLFYTAIFFLHLRTERSYCYSSRVKTFNFQARSTYLVEDFSVTCKNDNLNLLLNDRNAAFVCPRTTMGPNCVNFLAITIFTVPA</sequence>
<dbReference type="GO" id="GO:0016020">
    <property type="term" value="C:membrane"/>
    <property type="evidence" value="ECO:0007669"/>
    <property type="project" value="UniProtKB-SubCell"/>
</dbReference>
<feature type="transmembrane region" description="Helical" evidence="13">
    <location>
        <begin position="198"/>
        <end position="216"/>
    </location>
</feature>
<feature type="region of interest" description="Disordered" evidence="12">
    <location>
        <begin position="159"/>
        <end position="189"/>
    </location>
</feature>
<evidence type="ECO:0000256" key="8">
    <source>
        <dbReference type="ARBA" id="ARBA00022786"/>
    </source>
</evidence>
<dbReference type="EMBL" id="BTGU01000016">
    <property type="protein sequence ID" value="GMN43623.1"/>
    <property type="molecule type" value="Genomic_DNA"/>
</dbReference>
<dbReference type="EC" id="2.3.2.27" evidence="3"/>
<dbReference type="PANTHER" id="PTHR45977:SF42">
    <property type="entry name" value="RING_U-BOX SUPERFAMILY PROTEIN"/>
    <property type="match status" value="1"/>
</dbReference>
<keyword evidence="9" id="KW-0862">Zinc</keyword>
<evidence type="ECO:0000256" key="7">
    <source>
        <dbReference type="ARBA" id="ARBA00022771"/>
    </source>
</evidence>
<evidence type="ECO:0000256" key="11">
    <source>
        <dbReference type="ARBA" id="ARBA00023136"/>
    </source>
</evidence>
<dbReference type="GO" id="GO:0008270">
    <property type="term" value="F:zinc ion binding"/>
    <property type="evidence" value="ECO:0007669"/>
    <property type="project" value="UniProtKB-KW"/>
</dbReference>
<dbReference type="AlphaFoldDB" id="A0AA87ZWL6"/>
<evidence type="ECO:0000256" key="1">
    <source>
        <dbReference type="ARBA" id="ARBA00000900"/>
    </source>
</evidence>
<dbReference type="GO" id="GO:0000325">
    <property type="term" value="C:plant-type vacuole"/>
    <property type="evidence" value="ECO:0007669"/>
    <property type="project" value="TreeGrafter"/>
</dbReference>